<keyword evidence="1" id="KW-0732">Signal</keyword>
<evidence type="ECO:0000256" key="1">
    <source>
        <dbReference type="SAM" id="SignalP"/>
    </source>
</evidence>
<feature type="chain" id="PRO_5015115968" evidence="1">
    <location>
        <begin position="19"/>
        <end position="42"/>
    </location>
</feature>
<organism evidence="2">
    <name type="scientific">Rhizophora mucronata</name>
    <name type="common">Asiatic mangrove</name>
    <dbReference type="NCBI Taxonomy" id="61149"/>
    <lineage>
        <taxon>Eukaryota</taxon>
        <taxon>Viridiplantae</taxon>
        <taxon>Streptophyta</taxon>
        <taxon>Embryophyta</taxon>
        <taxon>Tracheophyta</taxon>
        <taxon>Spermatophyta</taxon>
        <taxon>Magnoliopsida</taxon>
        <taxon>eudicotyledons</taxon>
        <taxon>Gunneridae</taxon>
        <taxon>Pentapetalae</taxon>
        <taxon>rosids</taxon>
        <taxon>fabids</taxon>
        <taxon>Malpighiales</taxon>
        <taxon>Rhizophoraceae</taxon>
        <taxon>Rhizophora</taxon>
    </lineage>
</organism>
<name>A0A2P2P0I5_RHIMU</name>
<dbReference type="AlphaFoldDB" id="A0A2P2P0I5"/>
<dbReference type="EMBL" id="GGEC01067781">
    <property type="protein sequence ID" value="MBX48265.1"/>
    <property type="molecule type" value="Transcribed_RNA"/>
</dbReference>
<evidence type="ECO:0000313" key="2">
    <source>
        <dbReference type="EMBL" id="MBX48265.1"/>
    </source>
</evidence>
<accession>A0A2P2P0I5</accession>
<reference evidence="2" key="1">
    <citation type="submission" date="2018-02" db="EMBL/GenBank/DDBJ databases">
        <title>Rhizophora mucronata_Transcriptome.</title>
        <authorList>
            <person name="Meera S.P."/>
            <person name="Sreeshan A."/>
            <person name="Augustine A."/>
        </authorList>
    </citation>
    <scope>NUCLEOTIDE SEQUENCE</scope>
    <source>
        <tissue evidence="2">Leaf</tissue>
    </source>
</reference>
<proteinExistence type="predicted"/>
<feature type="signal peptide" evidence="1">
    <location>
        <begin position="1"/>
        <end position="18"/>
    </location>
</feature>
<protein>
    <submittedName>
        <fullName evidence="2">Uncharacterized protein</fullName>
    </submittedName>
</protein>
<sequence>MIWLTLVLCLQLFPLLNFKMVLTQMANNWMKFLCSLSGEVSL</sequence>